<gene>
    <name evidence="2" type="ORF">C361_03842</name>
</gene>
<dbReference type="PANTHER" id="PTHR47829:SF1">
    <property type="entry name" value="HAD FAMILY PHOSPHATASE"/>
    <property type="match status" value="1"/>
</dbReference>
<feature type="domain" description="Aminoglycoside phosphotransferase" evidence="1">
    <location>
        <begin position="41"/>
        <end position="302"/>
    </location>
</feature>
<dbReference type="CDD" id="cd05154">
    <property type="entry name" value="ACAD10_11_N-like"/>
    <property type="match status" value="1"/>
</dbReference>
<dbReference type="GO" id="GO:0016740">
    <property type="term" value="F:transferase activity"/>
    <property type="evidence" value="ECO:0007669"/>
    <property type="project" value="UniProtKB-KW"/>
</dbReference>
<dbReference type="InterPro" id="IPR052898">
    <property type="entry name" value="ACAD10-like"/>
</dbReference>
<dbReference type="Proteomes" id="UP000199727">
    <property type="component" value="Unassembled WGS sequence"/>
</dbReference>
<dbReference type="SUPFAM" id="SSF56112">
    <property type="entry name" value="Protein kinase-like (PK-like)"/>
    <property type="match status" value="1"/>
</dbReference>
<name>A0A854QDI7_CRYNE</name>
<accession>A0A854QDI7</accession>
<dbReference type="InterPro" id="IPR002575">
    <property type="entry name" value="Aminoglycoside_PTrfase"/>
</dbReference>
<proteinExistence type="predicted"/>
<dbReference type="PANTHER" id="PTHR47829">
    <property type="entry name" value="HYDROLASE, PUTATIVE (AFU_ORTHOLOGUE AFUA_1G12880)-RELATED"/>
    <property type="match status" value="1"/>
</dbReference>
<protein>
    <submittedName>
        <fullName evidence="2">Phosphotransferase enzyme family protein</fullName>
    </submittedName>
</protein>
<dbReference type="EMBL" id="AMKT01000044">
    <property type="protein sequence ID" value="OXG20863.1"/>
    <property type="molecule type" value="Genomic_DNA"/>
</dbReference>
<reference evidence="2 3" key="1">
    <citation type="submission" date="2017-06" db="EMBL/GenBank/DDBJ databases">
        <title>Global population genomics of the pathogenic fungus Cryptococcus neoformans var. grubii.</title>
        <authorList>
            <person name="Cuomo C."/>
            <person name="Litvintseva A."/>
            <person name="Chen Y."/>
            <person name="Young S."/>
            <person name="Zeng Q."/>
            <person name="Chapman S."/>
            <person name="Gujja S."/>
            <person name="Saif S."/>
            <person name="Birren B."/>
        </authorList>
    </citation>
    <scope>NUCLEOTIDE SEQUENCE [LARGE SCALE GENOMIC DNA]</scope>
    <source>
        <strain evidence="2 3">Tu259-1</strain>
    </source>
</reference>
<dbReference type="AlphaFoldDB" id="A0A854QDI7"/>
<sequence>MPSQLASKSGADLGAVRAALPLDHLVPYLEKNIEAFKGPVEVRQFNFGQSNPTYLITPSFPSHPFVLRRAPSGKLLSSTAHRVDREYTILAALNRYNSTVSPAHVVPVPKVYCLCDDKKVVGAAFYVMEYVQGRIFTDVRMKNLGQEERWTCWRSAIDTITRLSTIPLSALQLPASFAPSPSQKPYFPRQVKSLLRVSDAQSEARSEQTGEQLGHIWGTKEMRPWFEKGAHLIAAQENQSRIGSVVHGDFKIDNLIFHPSESRVIGILDWELCTLGSPLADLGNVLLPFSFPPISPEQRQALSSKLDGKDKEDLNLLLGLKGVSSEETGIPQREELEKWWVDGMIRGSEYHGNKQAVWKWPISGMEWVRSWMLFRLAIIAQGIAARAMLGQASSADARADSRPVFDFYGKAAWNIKNEVDDEVVKAKL</sequence>
<keyword evidence="2" id="KW-0808">Transferase</keyword>
<dbReference type="Pfam" id="PF01636">
    <property type="entry name" value="APH"/>
    <property type="match status" value="1"/>
</dbReference>
<dbReference type="Gene3D" id="3.30.200.20">
    <property type="entry name" value="Phosphorylase Kinase, domain 1"/>
    <property type="match status" value="1"/>
</dbReference>
<evidence type="ECO:0000259" key="1">
    <source>
        <dbReference type="Pfam" id="PF01636"/>
    </source>
</evidence>
<organism evidence="2 3">
    <name type="scientific">Cryptococcus neoformans Tu259-1</name>
    <dbReference type="NCBI Taxonomy" id="1230072"/>
    <lineage>
        <taxon>Eukaryota</taxon>
        <taxon>Fungi</taxon>
        <taxon>Dikarya</taxon>
        <taxon>Basidiomycota</taxon>
        <taxon>Agaricomycotina</taxon>
        <taxon>Tremellomycetes</taxon>
        <taxon>Tremellales</taxon>
        <taxon>Cryptococcaceae</taxon>
        <taxon>Cryptococcus</taxon>
        <taxon>Cryptococcus neoformans species complex</taxon>
    </lineage>
</organism>
<dbReference type="OrthoDB" id="191037at2759"/>
<dbReference type="InterPro" id="IPR011009">
    <property type="entry name" value="Kinase-like_dom_sf"/>
</dbReference>
<dbReference type="Gene3D" id="3.90.1200.10">
    <property type="match status" value="1"/>
</dbReference>
<evidence type="ECO:0000313" key="3">
    <source>
        <dbReference type="Proteomes" id="UP000199727"/>
    </source>
</evidence>
<dbReference type="InterPro" id="IPR041726">
    <property type="entry name" value="ACAD10_11_N"/>
</dbReference>
<comment type="caution">
    <text evidence="2">The sequence shown here is derived from an EMBL/GenBank/DDBJ whole genome shotgun (WGS) entry which is preliminary data.</text>
</comment>
<evidence type="ECO:0000313" key="2">
    <source>
        <dbReference type="EMBL" id="OXG20863.1"/>
    </source>
</evidence>